<sequence length="242" mass="27651">MASTNKITANYLVFDDDDEAENQYIKNIQAQGYDCVPFFINPSDFYDADKNEFNEDAFLQAITDKISGINVNLIVSDWNIIDKNEGFSGIVGWDIVQYVIKAKDKLKNKPFLIYSSDIKNASNYILSKIAQEVCSEKEKVDDLSLNNFIANILQLRVKFWKRDGTQFNEIITLLKESNTISSVVLNSVSTFDKNMVINTGNRDFDGKRISDLLNDNEIDLKGLKFIREIIELSIAHYSKLNE</sequence>
<organism evidence="1 2">
    <name type="scientific">Avrilella dinanensis</name>
    <dbReference type="NCBI Taxonomy" id="2008672"/>
    <lineage>
        <taxon>Bacteria</taxon>
        <taxon>Pseudomonadati</taxon>
        <taxon>Bacteroidota</taxon>
        <taxon>Flavobacteriia</taxon>
        <taxon>Flavobacteriales</taxon>
        <taxon>Flavobacteriaceae</taxon>
        <taxon>Avrilella</taxon>
    </lineage>
</organism>
<proteinExistence type="predicted"/>
<dbReference type="AlphaFoldDB" id="A0A2M9R2N1"/>
<evidence type="ECO:0000313" key="1">
    <source>
        <dbReference type="EMBL" id="PJR03117.1"/>
    </source>
</evidence>
<keyword evidence="2" id="KW-1185">Reference proteome</keyword>
<evidence type="ECO:0000313" key="2">
    <source>
        <dbReference type="Proteomes" id="UP000231960"/>
    </source>
</evidence>
<accession>A0A2M9R2N1</accession>
<dbReference type="Proteomes" id="UP000231960">
    <property type="component" value="Unassembled WGS sequence"/>
</dbReference>
<protein>
    <submittedName>
        <fullName evidence="1">Uncharacterized protein</fullName>
    </submittedName>
</protein>
<comment type="caution">
    <text evidence="1">The sequence shown here is derived from an EMBL/GenBank/DDBJ whole genome shotgun (WGS) entry which is preliminary data.</text>
</comment>
<dbReference type="EMBL" id="NIPO01000001">
    <property type="protein sequence ID" value="PJR03117.1"/>
    <property type="molecule type" value="Genomic_DNA"/>
</dbReference>
<name>A0A2M9R2N1_9FLAO</name>
<dbReference type="OrthoDB" id="1423114at2"/>
<gene>
    <name evidence="1" type="ORF">CDL10_00355</name>
</gene>
<dbReference type="RefSeq" id="WP_100676686.1">
    <property type="nucleotide sequence ID" value="NZ_NIPO01000001.1"/>
</dbReference>
<reference evidence="1 2" key="1">
    <citation type="submission" date="2017-06" db="EMBL/GenBank/DDBJ databases">
        <title>Description of Avrilella dinanensis gen. nov. sp. nov.</title>
        <authorList>
            <person name="Leyer C."/>
            <person name="Sassi M."/>
            <person name="Minet J."/>
            <person name="Kayal S."/>
            <person name="Cattoir V."/>
        </authorList>
    </citation>
    <scope>NUCLEOTIDE SEQUENCE [LARGE SCALE GENOMIC DNA]</scope>
    <source>
        <strain evidence="1 2">UR159</strain>
    </source>
</reference>